<dbReference type="InterPro" id="IPR024661">
    <property type="entry name" value="RNA_pol_III_Rpc31"/>
</dbReference>
<keyword evidence="5" id="KW-1185">Reference proteome</keyword>
<organism evidence="4 5">
    <name type="scientific">Populus trichocarpa</name>
    <name type="common">Western balsam poplar</name>
    <name type="synonym">Populus balsamifera subsp. trichocarpa</name>
    <dbReference type="NCBI Taxonomy" id="3694"/>
    <lineage>
        <taxon>Eukaryota</taxon>
        <taxon>Viridiplantae</taxon>
        <taxon>Streptophyta</taxon>
        <taxon>Embryophyta</taxon>
        <taxon>Tracheophyta</taxon>
        <taxon>Spermatophyta</taxon>
        <taxon>Magnoliopsida</taxon>
        <taxon>eudicotyledons</taxon>
        <taxon>Gunneridae</taxon>
        <taxon>Pentapetalae</taxon>
        <taxon>rosids</taxon>
        <taxon>fabids</taxon>
        <taxon>Malpighiales</taxon>
        <taxon>Salicaceae</taxon>
        <taxon>Saliceae</taxon>
        <taxon>Populus</taxon>
    </lineage>
</organism>
<dbReference type="EMBL" id="CM009303">
    <property type="protein sequence ID" value="PNT03711.1"/>
    <property type="molecule type" value="Genomic_DNA"/>
</dbReference>
<dbReference type="InParanoid" id="B9I8K4"/>
<dbReference type="Proteomes" id="UP000006729">
    <property type="component" value="Chromosome 14"/>
</dbReference>
<reference evidence="4 5" key="1">
    <citation type="journal article" date="2006" name="Science">
        <title>The genome of black cottonwood, Populus trichocarpa (Torr. &amp; Gray).</title>
        <authorList>
            <person name="Tuskan G.A."/>
            <person name="Difazio S."/>
            <person name="Jansson S."/>
            <person name="Bohlmann J."/>
            <person name="Grigoriev I."/>
            <person name="Hellsten U."/>
            <person name="Putnam N."/>
            <person name="Ralph S."/>
            <person name="Rombauts S."/>
            <person name="Salamov A."/>
            <person name="Schein J."/>
            <person name="Sterck L."/>
            <person name="Aerts A."/>
            <person name="Bhalerao R.R."/>
            <person name="Bhalerao R.P."/>
            <person name="Blaudez D."/>
            <person name="Boerjan W."/>
            <person name="Brun A."/>
            <person name="Brunner A."/>
            <person name="Busov V."/>
            <person name="Campbell M."/>
            <person name="Carlson J."/>
            <person name="Chalot M."/>
            <person name="Chapman J."/>
            <person name="Chen G.L."/>
            <person name="Cooper D."/>
            <person name="Coutinho P.M."/>
            <person name="Couturier J."/>
            <person name="Covert S."/>
            <person name="Cronk Q."/>
            <person name="Cunningham R."/>
            <person name="Davis J."/>
            <person name="Degroeve S."/>
            <person name="Dejardin A."/>
            <person name="Depamphilis C."/>
            <person name="Detter J."/>
            <person name="Dirks B."/>
            <person name="Dubchak I."/>
            <person name="Duplessis S."/>
            <person name="Ehlting J."/>
            <person name="Ellis B."/>
            <person name="Gendler K."/>
            <person name="Goodstein D."/>
            <person name="Gribskov M."/>
            <person name="Grimwood J."/>
            <person name="Groover A."/>
            <person name="Gunter L."/>
            <person name="Hamberger B."/>
            <person name="Heinze B."/>
            <person name="Helariutta Y."/>
            <person name="Henrissat B."/>
            <person name="Holligan D."/>
            <person name="Holt R."/>
            <person name="Huang W."/>
            <person name="Islam-Faridi N."/>
            <person name="Jones S."/>
            <person name="Jones-Rhoades M."/>
            <person name="Jorgensen R."/>
            <person name="Joshi C."/>
            <person name="Kangasjarvi J."/>
            <person name="Karlsson J."/>
            <person name="Kelleher C."/>
            <person name="Kirkpatrick R."/>
            <person name="Kirst M."/>
            <person name="Kohler A."/>
            <person name="Kalluri U."/>
            <person name="Larimer F."/>
            <person name="Leebens-Mack J."/>
            <person name="Leple J.C."/>
            <person name="Locascio P."/>
            <person name="Lou Y."/>
            <person name="Lucas S."/>
            <person name="Martin F."/>
            <person name="Montanini B."/>
            <person name="Napoli C."/>
            <person name="Nelson D.R."/>
            <person name="Nelson C."/>
            <person name="Nieminen K."/>
            <person name="Nilsson O."/>
            <person name="Pereda V."/>
            <person name="Peter G."/>
            <person name="Philippe R."/>
            <person name="Pilate G."/>
            <person name="Poliakov A."/>
            <person name="Razumovskaya J."/>
            <person name="Richardson P."/>
            <person name="Rinaldi C."/>
            <person name="Ritland K."/>
            <person name="Rouze P."/>
            <person name="Ryaboy D."/>
            <person name="Schmutz J."/>
            <person name="Schrader J."/>
            <person name="Segerman B."/>
            <person name="Shin H."/>
            <person name="Siddiqui A."/>
            <person name="Sterky F."/>
            <person name="Terry A."/>
            <person name="Tsai C.J."/>
            <person name="Uberbacher E."/>
            <person name="Unneberg P."/>
            <person name="Vahala J."/>
            <person name="Wall K."/>
            <person name="Wessler S."/>
            <person name="Yang G."/>
            <person name="Yin T."/>
            <person name="Douglas C."/>
            <person name="Marra M."/>
            <person name="Sandberg G."/>
            <person name="Van de Peer Y."/>
            <person name="Rokhsar D."/>
        </authorList>
    </citation>
    <scope>NUCLEOTIDE SEQUENCE [LARGE SCALE GENOMIC DNA]</scope>
    <source>
        <strain evidence="5">cv. Nisqually</strain>
    </source>
</reference>
<dbReference type="GO" id="GO:0005666">
    <property type="term" value="C:RNA polymerase III complex"/>
    <property type="evidence" value="ECO:0000318"/>
    <property type="project" value="GO_Central"/>
</dbReference>
<keyword evidence="3" id="KW-0539">Nucleus</keyword>
<dbReference type="STRING" id="3694.B9I8K4"/>
<evidence type="ECO:0000256" key="3">
    <source>
        <dbReference type="ARBA" id="ARBA00023242"/>
    </source>
</evidence>
<dbReference type="Gramene" id="Potri.014G085200.1.v4.1">
    <property type="protein sequence ID" value="Potri.014G085200.1.v4.1"/>
    <property type="gene ID" value="Potri.014G085200.v4.1"/>
</dbReference>
<accession>B9I8K4</accession>
<comment type="similarity">
    <text evidence="2">Belongs to the eukaryotic RPC7 RNA polymerase subunit family.</text>
</comment>
<evidence type="ECO:0000313" key="5">
    <source>
        <dbReference type="Proteomes" id="UP000006729"/>
    </source>
</evidence>
<proteinExistence type="inferred from homology"/>
<comment type="subcellular location">
    <subcellularLocation>
        <location evidence="1">Nucleus</location>
    </subcellularLocation>
</comment>
<dbReference type="GO" id="GO:0006383">
    <property type="term" value="P:transcription by RNA polymerase III"/>
    <property type="evidence" value="ECO:0007669"/>
    <property type="project" value="InterPro"/>
</dbReference>
<dbReference type="PANTHER" id="PTHR15367">
    <property type="entry name" value="DNA-DIRECTED RNA POLYMERASE III"/>
    <property type="match status" value="1"/>
</dbReference>
<dbReference type="AlphaFoldDB" id="B9I8K4"/>
<dbReference type="HOGENOM" id="CLU_1491455_0_0_1"/>
<dbReference type="PANTHER" id="PTHR15367:SF2">
    <property type="entry name" value="DNA-DIRECTED RNA POLYMERASE III SUBUNIT"/>
    <property type="match status" value="1"/>
</dbReference>
<evidence type="ECO:0000256" key="2">
    <source>
        <dbReference type="ARBA" id="ARBA00008352"/>
    </source>
</evidence>
<evidence type="ECO:0000313" key="4">
    <source>
        <dbReference type="EMBL" id="PNT03711.1"/>
    </source>
</evidence>
<protein>
    <submittedName>
        <fullName evidence="4">Uncharacterized protein</fullName>
    </submittedName>
</protein>
<sequence>MSWRGRGYGGPFHLGRLPQNQKPFILYPDDDIVLSDLPNILFEIDSKKQEVVQQKFLVRKDVRFTEFWKSSPYYLQENSVENDIEKAFQNERFSDRFRLKSSKKNRLSDCLELKKSNFTQELLVGMKRKRRKKVKWDFKKGGIECLRIGRKTKNFLNYHLLMQREPVITEQNVIRCSFSER</sequence>
<evidence type="ECO:0000256" key="1">
    <source>
        <dbReference type="ARBA" id="ARBA00004123"/>
    </source>
</evidence>
<name>B9I8K4_POPTR</name>
<gene>
    <name evidence="4" type="ORF">POPTR_014G085200</name>
</gene>